<comment type="caution">
    <text evidence="1">The sequence shown here is derived from an EMBL/GenBank/DDBJ whole genome shotgun (WGS) entry which is preliminary data.</text>
</comment>
<proteinExistence type="predicted"/>
<keyword evidence="2" id="KW-1185">Reference proteome</keyword>
<evidence type="ECO:0000313" key="1">
    <source>
        <dbReference type="EMBL" id="PDX60352.1"/>
    </source>
</evidence>
<sequence>MIPVLPPPALGQEIAACAVLGGCTGAVRAFFPVKSRAAILPDVLWVGAVLTAVQSYAAGESYAGVLRWYMAAAAFAGAGAAAFVLGVPLRAVGRAVRHAARWPGHFVRVRLLRPALDRHKENRQARKRRRNAKRTAKNPKKNLPNRQRMLYNSNVSK</sequence>
<dbReference type="Proteomes" id="UP000220959">
    <property type="component" value="Unassembled WGS sequence"/>
</dbReference>
<accession>A0ACC9CXC6</accession>
<evidence type="ECO:0000313" key="2">
    <source>
        <dbReference type="Proteomes" id="UP000220959"/>
    </source>
</evidence>
<organism evidence="1 2">
    <name type="scientific">Faecalibacterium langellae</name>
    <dbReference type="NCBI Taxonomy" id="3435293"/>
    <lineage>
        <taxon>Bacteria</taxon>
        <taxon>Bacillati</taxon>
        <taxon>Bacillota</taxon>
        <taxon>Clostridia</taxon>
        <taxon>Eubacteriales</taxon>
        <taxon>Oscillospiraceae</taxon>
        <taxon>Faecalibacterium</taxon>
    </lineage>
</organism>
<gene>
    <name evidence="1" type="ORF">CGS49_10080</name>
</gene>
<protein>
    <submittedName>
        <fullName evidence="1">Uncharacterized protein</fullName>
    </submittedName>
</protein>
<reference evidence="1 2" key="1">
    <citation type="journal article" date="2017" name="Front. Microbiol.">
        <title>New Insights into the Diversity of the Genus Faecalibacterium.</title>
        <authorList>
            <person name="Benevides L."/>
            <person name="Burman S."/>
            <person name="Martin R."/>
            <person name="Robert V."/>
            <person name="Thomas M."/>
            <person name="Miquel S."/>
            <person name="Chain F."/>
            <person name="Sokol H."/>
            <person name="Bermudez-Humaran L.G."/>
            <person name="Morrison M."/>
            <person name="Langella P."/>
            <person name="Azevedo V.A."/>
            <person name="Chatel J.M."/>
            <person name="Soares S."/>
        </authorList>
    </citation>
    <scope>NUCLEOTIDE SEQUENCE [LARGE SCALE GENOMIC DNA]</scope>
    <source>
        <strain evidence="2">CNCM I-4541</strain>
    </source>
</reference>
<name>A0ACC9CXC6_9FIRM</name>
<dbReference type="EMBL" id="NMTR01000021">
    <property type="protein sequence ID" value="PDX60352.1"/>
    <property type="molecule type" value="Genomic_DNA"/>
</dbReference>